<feature type="transmembrane region" description="Helical" evidence="2">
    <location>
        <begin position="287"/>
        <end position="306"/>
    </location>
</feature>
<feature type="region of interest" description="Disordered" evidence="1">
    <location>
        <begin position="482"/>
        <end position="501"/>
    </location>
</feature>
<reference evidence="4 5" key="1">
    <citation type="journal article" date="2016" name="Nat. Commun.">
        <title>Thousands of microbial genomes shed light on interconnected biogeochemical processes in an aquifer system.</title>
        <authorList>
            <person name="Anantharaman K."/>
            <person name="Brown C.T."/>
            <person name="Hug L.A."/>
            <person name="Sharon I."/>
            <person name="Castelle C.J."/>
            <person name="Probst A.J."/>
            <person name="Thomas B.C."/>
            <person name="Singh A."/>
            <person name="Wilkins M.J."/>
            <person name="Karaoz U."/>
            <person name="Brodie E.L."/>
            <person name="Williams K.H."/>
            <person name="Hubbard S.S."/>
            <person name="Banfield J.F."/>
        </authorList>
    </citation>
    <scope>NUCLEOTIDE SEQUENCE [LARGE SCALE GENOMIC DNA]</scope>
</reference>
<feature type="transmembrane region" description="Helical" evidence="2">
    <location>
        <begin position="201"/>
        <end position="224"/>
    </location>
</feature>
<gene>
    <name evidence="4" type="ORF">A2Z33_07645</name>
</gene>
<feature type="transmembrane region" description="Helical" evidence="2">
    <location>
        <begin position="375"/>
        <end position="396"/>
    </location>
</feature>
<accession>A0A1F5YP44</accession>
<evidence type="ECO:0008006" key="6">
    <source>
        <dbReference type="Google" id="ProtNLM"/>
    </source>
</evidence>
<evidence type="ECO:0000256" key="3">
    <source>
        <dbReference type="SAM" id="SignalP"/>
    </source>
</evidence>
<organism evidence="4 5">
    <name type="scientific">Candidatus Gottesmanbacteria bacterium RBG_16_52_11</name>
    <dbReference type="NCBI Taxonomy" id="1798374"/>
    <lineage>
        <taxon>Bacteria</taxon>
        <taxon>Candidatus Gottesmaniibacteriota</taxon>
    </lineage>
</organism>
<feature type="signal peptide" evidence="3">
    <location>
        <begin position="1"/>
        <end position="29"/>
    </location>
</feature>
<keyword evidence="3" id="KW-0732">Signal</keyword>
<feature type="transmembrane region" description="Helical" evidence="2">
    <location>
        <begin position="416"/>
        <end position="439"/>
    </location>
</feature>
<evidence type="ECO:0000256" key="1">
    <source>
        <dbReference type="SAM" id="MobiDB-lite"/>
    </source>
</evidence>
<dbReference type="STRING" id="1798374.A2Z33_07645"/>
<evidence type="ECO:0000256" key="2">
    <source>
        <dbReference type="SAM" id="Phobius"/>
    </source>
</evidence>
<dbReference type="Proteomes" id="UP000178448">
    <property type="component" value="Unassembled WGS sequence"/>
</dbReference>
<keyword evidence="2" id="KW-0812">Transmembrane</keyword>
<comment type="caution">
    <text evidence="4">The sequence shown here is derived from an EMBL/GenBank/DDBJ whole genome shotgun (WGS) entry which is preliminary data.</text>
</comment>
<feature type="chain" id="PRO_5009522563" description="TrbL/VirB6 plasmid conjugal transfer protein" evidence="3">
    <location>
        <begin position="30"/>
        <end position="501"/>
    </location>
</feature>
<proteinExistence type="predicted"/>
<dbReference type="AlphaFoldDB" id="A0A1F5YP44"/>
<protein>
    <recommendedName>
        <fullName evidence="6">TrbL/VirB6 plasmid conjugal transfer protein</fullName>
    </recommendedName>
</protein>
<dbReference type="EMBL" id="MFJD01000012">
    <property type="protein sequence ID" value="OGG01632.1"/>
    <property type="molecule type" value="Genomic_DNA"/>
</dbReference>
<keyword evidence="2" id="KW-1133">Transmembrane helix</keyword>
<feature type="transmembrane region" description="Helical" evidence="2">
    <location>
        <begin position="163"/>
        <end position="181"/>
    </location>
</feature>
<name>A0A1F5YP44_9BACT</name>
<keyword evidence="2" id="KW-0472">Membrane</keyword>
<evidence type="ECO:0000313" key="4">
    <source>
        <dbReference type="EMBL" id="OGG01632.1"/>
    </source>
</evidence>
<feature type="compositionally biased region" description="Gly residues" evidence="1">
    <location>
        <begin position="487"/>
        <end position="501"/>
    </location>
</feature>
<feature type="transmembrane region" description="Helical" evidence="2">
    <location>
        <begin position="313"/>
        <end position="336"/>
    </location>
</feature>
<evidence type="ECO:0000313" key="5">
    <source>
        <dbReference type="Proteomes" id="UP000178448"/>
    </source>
</evidence>
<feature type="transmembrane region" description="Helical" evidence="2">
    <location>
        <begin position="342"/>
        <end position="363"/>
    </location>
</feature>
<sequence>MTRIRALVPVLLVLTLAVLTIGGFRAAFASSDDPNPVDDGFDMGVYEGREKKTLSGEATGRSIHLNDQKNWLMDLVGSVPGVTTPPNAPPEYIEKTDNQSLAAGMETMYIAIYGNPPADLALWMRDTGESLGILPRSAYAQSPGVGFSGLAALLPLWKVFRNIAYLMLAFVMIVIGFMVMLRKKIDAKTVVTVQNAIPRVIVALILVTFSYAIIGFLIDAMYLVMVLTLNIISSAGESINPEIFNKSSALGYVTGNFMDVAGGFISGVIDSLDDVAMLLAGSAWKEAAATVGIAIGSIFTIIKGNVIEGAKGVLLVSALLAGIIALTVLIALARILVMLISAYIQLIIAVLFGPLQLMTSALPGSHAFENWIKNVISNLLVFPITAALIMIGQILVNTEMAGDQRLWGPPLLAPSGAKGMAGIIGIGLLFAIPSVVASVKQAFKAEPAIQAGPGQIFGTFGAAAGSVTQYLYQASMIRTLMPRGPQQQGGEGGGRGGGGHG</sequence>